<feature type="coiled-coil region" evidence="1">
    <location>
        <begin position="110"/>
        <end position="151"/>
    </location>
</feature>
<organism evidence="2 3">
    <name type="scientific">Propionicimonas paludicola</name>
    <dbReference type="NCBI Taxonomy" id="185243"/>
    <lineage>
        <taxon>Bacteria</taxon>
        <taxon>Bacillati</taxon>
        <taxon>Actinomycetota</taxon>
        <taxon>Actinomycetes</taxon>
        <taxon>Propionibacteriales</taxon>
        <taxon>Nocardioidaceae</taxon>
        <taxon>Propionicimonas</taxon>
    </lineage>
</organism>
<gene>
    <name evidence="2" type="ORF">ATK74_1775</name>
</gene>
<comment type="caution">
    <text evidence="2">The sequence shown here is derived from an EMBL/GenBank/DDBJ whole genome shotgun (WGS) entry which is preliminary data.</text>
</comment>
<keyword evidence="3" id="KW-1185">Reference proteome</keyword>
<sequence length="174" mass="18786">MPEPITDDQRDLVSEVREALAKATPGPWEASASDSGHSKFEMNHYVLAGPVGDTVCDMESHVRVSINEQVAKDEGVADAYLIAHAPEWLAALCDEVERLSDLASERRSEVVRATQEAHEWESEAEDANARAEEAEAAVERVRALAAGLARQGTLPIYASASEIGGWFLAALDGE</sequence>
<evidence type="ECO:0000313" key="2">
    <source>
        <dbReference type="EMBL" id="PFG17212.1"/>
    </source>
</evidence>
<accession>A0A2A9CU89</accession>
<keyword evidence="1" id="KW-0175">Coiled coil</keyword>
<evidence type="ECO:0000256" key="1">
    <source>
        <dbReference type="SAM" id="Coils"/>
    </source>
</evidence>
<reference evidence="2 3" key="1">
    <citation type="submission" date="2017-10" db="EMBL/GenBank/DDBJ databases">
        <title>Sequencing the genomes of 1000 actinobacteria strains.</title>
        <authorList>
            <person name="Klenk H.-P."/>
        </authorList>
    </citation>
    <scope>NUCLEOTIDE SEQUENCE [LARGE SCALE GENOMIC DNA]</scope>
    <source>
        <strain evidence="2 3">DSM 15597</strain>
    </source>
</reference>
<proteinExistence type="predicted"/>
<dbReference type="Proteomes" id="UP000226079">
    <property type="component" value="Unassembled WGS sequence"/>
</dbReference>
<dbReference type="RefSeq" id="WP_098460667.1">
    <property type="nucleotide sequence ID" value="NZ_PDJC01000001.1"/>
</dbReference>
<dbReference type="AlphaFoldDB" id="A0A2A9CU89"/>
<protein>
    <recommendedName>
        <fullName evidence="4">Ead/Ea22-like protein</fullName>
    </recommendedName>
</protein>
<name>A0A2A9CU89_9ACTN</name>
<dbReference type="EMBL" id="PDJC01000001">
    <property type="protein sequence ID" value="PFG17212.1"/>
    <property type="molecule type" value="Genomic_DNA"/>
</dbReference>
<evidence type="ECO:0000313" key="3">
    <source>
        <dbReference type="Proteomes" id="UP000226079"/>
    </source>
</evidence>
<evidence type="ECO:0008006" key="4">
    <source>
        <dbReference type="Google" id="ProtNLM"/>
    </source>
</evidence>
<dbReference type="OrthoDB" id="2667168at2"/>